<accession>A0AAD9TLF8</accession>
<dbReference type="EMBL" id="JANJYI010000008">
    <property type="protein sequence ID" value="KAK2637690.1"/>
    <property type="molecule type" value="Genomic_DNA"/>
</dbReference>
<sequence length="138" mass="16163">MSDVFKEYAIEEGVTLGRIKNDLLRQTYVCKSDGCTWKAHGCRTIDKKSFIIKTLDDKHDFYMVYNNSEAKVKWIVFRVKSFVKSNSTVSAKLLGDLLLKRRMVMRKLQERNEECNTWRDVLPPRVNARILKNNQSSI</sequence>
<protein>
    <recommendedName>
        <fullName evidence="3">Transposase MuDR plant domain-containing protein</fullName>
    </recommendedName>
</protein>
<evidence type="ECO:0000313" key="1">
    <source>
        <dbReference type="EMBL" id="KAK2637690.1"/>
    </source>
</evidence>
<evidence type="ECO:0000313" key="2">
    <source>
        <dbReference type="Proteomes" id="UP001280121"/>
    </source>
</evidence>
<dbReference type="AlphaFoldDB" id="A0AAD9TLF8"/>
<name>A0AAD9TLF8_9ROSI</name>
<comment type="caution">
    <text evidence="1">The sequence shown here is derived from an EMBL/GenBank/DDBJ whole genome shotgun (WGS) entry which is preliminary data.</text>
</comment>
<dbReference type="Proteomes" id="UP001280121">
    <property type="component" value="Unassembled WGS sequence"/>
</dbReference>
<evidence type="ECO:0008006" key="3">
    <source>
        <dbReference type="Google" id="ProtNLM"/>
    </source>
</evidence>
<gene>
    <name evidence="1" type="ORF">Ddye_025485</name>
</gene>
<proteinExistence type="predicted"/>
<reference evidence="1" key="1">
    <citation type="journal article" date="2023" name="Plant J.">
        <title>Genome sequences and population genomics provide insights into the demographic history, inbreeding, and mutation load of two 'living fossil' tree species of Dipteronia.</title>
        <authorList>
            <person name="Feng Y."/>
            <person name="Comes H.P."/>
            <person name="Chen J."/>
            <person name="Zhu S."/>
            <person name="Lu R."/>
            <person name="Zhang X."/>
            <person name="Li P."/>
            <person name="Qiu J."/>
            <person name="Olsen K.M."/>
            <person name="Qiu Y."/>
        </authorList>
    </citation>
    <scope>NUCLEOTIDE SEQUENCE</scope>
    <source>
        <strain evidence="1">KIB01</strain>
    </source>
</reference>
<organism evidence="1 2">
    <name type="scientific">Dipteronia dyeriana</name>
    <dbReference type="NCBI Taxonomy" id="168575"/>
    <lineage>
        <taxon>Eukaryota</taxon>
        <taxon>Viridiplantae</taxon>
        <taxon>Streptophyta</taxon>
        <taxon>Embryophyta</taxon>
        <taxon>Tracheophyta</taxon>
        <taxon>Spermatophyta</taxon>
        <taxon>Magnoliopsida</taxon>
        <taxon>eudicotyledons</taxon>
        <taxon>Gunneridae</taxon>
        <taxon>Pentapetalae</taxon>
        <taxon>rosids</taxon>
        <taxon>malvids</taxon>
        <taxon>Sapindales</taxon>
        <taxon>Sapindaceae</taxon>
        <taxon>Hippocastanoideae</taxon>
        <taxon>Acereae</taxon>
        <taxon>Dipteronia</taxon>
    </lineage>
</organism>
<keyword evidence="2" id="KW-1185">Reference proteome</keyword>